<evidence type="ECO:0000259" key="4">
    <source>
        <dbReference type="PROSITE" id="PS51304"/>
    </source>
</evidence>
<dbReference type="AlphaFoldDB" id="A0A6J1VLP5"/>
<evidence type="ECO:0000256" key="1">
    <source>
        <dbReference type="ARBA" id="ARBA00022734"/>
    </source>
</evidence>
<dbReference type="CDD" id="cd00070">
    <property type="entry name" value="GLECT"/>
    <property type="match status" value="2"/>
</dbReference>
<organism evidence="5 6">
    <name type="scientific">Notechis scutatus</name>
    <name type="common">mainland tiger snake</name>
    <dbReference type="NCBI Taxonomy" id="8663"/>
    <lineage>
        <taxon>Eukaryota</taxon>
        <taxon>Metazoa</taxon>
        <taxon>Chordata</taxon>
        <taxon>Craniata</taxon>
        <taxon>Vertebrata</taxon>
        <taxon>Euteleostomi</taxon>
        <taxon>Lepidosauria</taxon>
        <taxon>Squamata</taxon>
        <taxon>Bifurcata</taxon>
        <taxon>Unidentata</taxon>
        <taxon>Episquamata</taxon>
        <taxon>Toxicofera</taxon>
        <taxon>Serpentes</taxon>
        <taxon>Colubroidea</taxon>
        <taxon>Elapidae</taxon>
        <taxon>Hydrophiinae</taxon>
        <taxon>Notechis</taxon>
    </lineage>
</organism>
<dbReference type="InterPro" id="IPR001079">
    <property type="entry name" value="Galectin_CRD"/>
</dbReference>
<dbReference type="PROSITE" id="PS51304">
    <property type="entry name" value="GALECTIN"/>
    <property type="match status" value="2"/>
</dbReference>
<evidence type="ECO:0000313" key="5">
    <source>
        <dbReference type="Proteomes" id="UP000504612"/>
    </source>
</evidence>
<dbReference type="InterPro" id="IPR013320">
    <property type="entry name" value="ConA-like_dom_sf"/>
</dbReference>
<keyword evidence="5" id="KW-1185">Reference proteome</keyword>
<evidence type="ECO:0000256" key="2">
    <source>
        <dbReference type="ARBA" id="ARBA00022737"/>
    </source>
</evidence>
<dbReference type="PANTHER" id="PTHR11346">
    <property type="entry name" value="GALECTIN"/>
    <property type="match status" value="1"/>
</dbReference>
<keyword evidence="1 3" id="KW-0430">Lectin</keyword>
<name>A0A6J1VLP5_9SAUR</name>
<dbReference type="FunFam" id="2.60.120.200:FF:000124">
    <property type="entry name" value="Galectin-4"/>
    <property type="match status" value="2"/>
</dbReference>
<dbReference type="SUPFAM" id="SSF49899">
    <property type="entry name" value="Concanavalin A-like lectins/glucanases"/>
    <property type="match status" value="2"/>
</dbReference>
<feature type="domain" description="Galectin" evidence="4">
    <location>
        <begin position="19"/>
        <end position="149"/>
    </location>
</feature>
<dbReference type="KEGG" id="nss:113425819"/>
<accession>A0A6J1VLP5</accession>
<dbReference type="Pfam" id="PF00337">
    <property type="entry name" value="Gal-bind_lectin"/>
    <property type="match status" value="2"/>
</dbReference>
<gene>
    <name evidence="6" type="primary">LOC113425819</name>
</gene>
<reference evidence="6" key="1">
    <citation type="submission" date="2025-08" db="UniProtKB">
        <authorList>
            <consortium name="RefSeq"/>
        </authorList>
    </citation>
    <scope>IDENTIFICATION</scope>
</reference>
<dbReference type="SMART" id="SM00908">
    <property type="entry name" value="Gal-bind_lectin"/>
    <property type="match status" value="2"/>
</dbReference>
<feature type="domain" description="Galectin" evidence="4">
    <location>
        <begin position="186"/>
        <end position="313"/>
    </location>
</feature>
<keyword evidence="2" id="KW-0677">Repeat</keyword>
<dbReference type="GeneID" id="113425819"/>
<evidence type="ECO:0000313" key="6">
    <source>
        <dbReference type="RefSeq" id="XP_026543880.1"/>
    </source>
</evidence>
<protein>
    <recommendedName>
        <fullName evidence="3">Galectin</fullName>
    </recommendedName>
</protein>
<dbReference type="SMART" id="SM00276">
    <property type="entry name" value="GLECT"/>
    <property type="match status" value="2"/>
</dbReference>
<dbReference type="GO" id="GO:0030246">
    <property type="term" value="F:carbohydrate binding"/>
    <property type="evidence" value="ECO:0007669"/>
    <property type="project" value="UniProtKB-UniRule"/>
</dbReference>
<sequence>MTYFPAPGYMPAYNPTLPYHQPVPGGLHPGMSVYVQGTVPKHTKRFRVNFACGQHEGGDIPFHFNPRFDGKDKTVLNTFQSGRWGNEEIHEMPFRKHEHFEIIFIVNDVGYQILVNRNFFCSYGHRMPPQSVQVVSADGDLELQSLTVMGRPTMGNVDMMPNPGYGPPQCLPMMQSPAVYHPPVPYTGNISGGLGAKRTFIVRGSIPMNFNRFHINLKAGEDIALHINPRRQEQTVVRNSFLNGKWGPEERELPFNPFQPGQYFELSIRCGNHRFKVYVNGQPFFNYAHRYHNFSQINTLQIDGDVVLSYIQC</sequence>
<evidence type="ECO:0000256" key="3">
    <source>
        <dbReference type="RuleBase" id="RU102079"/>
    </source>
</evidence>
<dbReference type="InterPro" id="IPR044156">
    <property type="entry name" value="Galectin-like"/>
</dbReference>
<dbReference type="RefSeq" id="XP_026543880.1">
    <property type="nucleotide sequence ID" value="XM_026688095.1"/>
</dbReference>
<dbReference type="Gene3D" id="2.60.120.200">
    <property type="match status" value="2"/>
</dbReference>
<proteinExistence type="predicted"/>
<dbReference type="PANTHER" id="PTHR11346:SF32">
    <property type="entry name" value="GALECTIN-4"/>
    <property type="match status" value="1"/>
</dbReference>
<dbReference type="Proteomes" id="UP000504612">
    <property type="component" value="Unplaced"/>
</dbReference>